<keyword evidence="4 10" id="KW-0456">Lyase</keyword>
<feature type="domain" description="Adenylosuccinate lyase C-terminal" evidence="9">
    <location>
        <begin position="362"/>
        <end position="442"/>
    </location>
</feature>
<comment type="function">
    <text evidence="6">Catalyzes two reactions in de novo purine nucleotide biosynthesis. Catalyzes the breakdown of 5-aminoimidazole- (N-succinylocarboxamide) ribotide (SAICAR or 2-[5-amino-1-(5-phospho-beta-D-ribosyl)imidazole-4-carboxamido]succinate) to 5-aminoimidazole-4-carboxamide ribotide (AICAR or 5-amino-1-(5-phospho-beta-D-ribosyl)imidazole-4-carboxamide) and fumarate, and of adenylosuccinate (ADS or N(6)-(1,2-dicarboxyethyl)-AMP) to adenosine monophosphate (AMP) and fumarate.</text>
</comment>
<evidence type="ECO:0000256" key="4">
    <source>
        <dbReference type="ARBA" id="ARBA00023239"/>
    </source>
</evidence>
<comment type="pathway">
    <text evidence="2">Purine metabolism; AMP biosynthesis via de novo pathway; AMP from IMP: step 2/2.</text>
</comment>
<reference evidence="10" key="1">
    <citation type="journal article" date="2010" name="Environ. Microbiol.">
        <title>Homologues of nitrite reductases in ammonia-oxidizing archaea: diversity and genomic context.</title>
        <authorList>
            <person name="Bartossek R."/>
            <person name="Nicol G.W."/>
            <person name="Lanzen A."/>
            <person name="Klenk H.P."/>
            <person name="Schleper C."/>
        </authorList>
    </citation>
    <scope>NUCLEOTIDE SEQUENCE</scope>
</reference>
<evidence type="ECO:0000256" key="3">
    <source>
        <dbReference type="ARBA" id="ARBA00011668"/>
    </source>
</evidence>
<dbReference type="PANTHER" id="PTHR43172:SF1">
    <property type="entry name" value="ADENYLOSUCCINATE LYASE"/>
    <property type="match status" value="1"/>
</dbReference>
<proteinExistence type="predicted"/>
<dbReference type="PRINTS" id="PR00145">
    <property type="entry name" value="ARGSUCLYASE"/>
</dbReference>
<comment type="subunit">
    <text evidence="3">Homotetramer. Residues from neighboring subunits contribute catalytic and substrate-binding residues to each active site.</text>
</comment>
<sequence>MPILPIDSGRYGSNEIRNIFEEERRLRYQLDFEAQVALSQGKLNIIPKNASREISLVARSNKITINKIKELESISEHDTASIVQAISQHCTPSTRPWIHYGLTSNDVVDTSTSMQLRDAFEIIEPKISKLISLILNKAKTYSTLPSVGRTHGQHASIISFGLKFAVWANELSLHIERIEEGKKRFLLCKTLGVVGTGSLMGSRALAVQKDVAKSLGLYSVEAATQVIPRESLAEVQFIISLVGCTLDKIAIEIRNLQRTEIGEVEEPFKKGQLGSSAVPVKRNPIKSERVSSLARILRSFSNIAQENISLWHERDLSNSANERFTIPMGIILLDEMVNSMIKVIEGLTVNRQKILDNINKTKGRIYAEFILEALVKKGIPRMKAYDNIQRVAFQTLAEDKNFKEAIIQDTSIGSNLNMNELRKIFDPNNHLAASTKIIDNVAKKVKVIRRNHKLH</sequence>
<dbReference type="Pfam" id="PF00206">
    <property type="entry name" value="Lyase_1"/>
    <property type="match status" value="1"/>
</dbReference>
<dbReference type="InterPro" id="IPR000362">
    <property type="entry name" value="Fumarate_lyase_fam"/>
</dbReference>
<dbReference type="InterPro" id="IPR008948">
    <property type="entry name" value="L-Aspartase-like"/>
</dbReference>
<name>D4N746_9CREN</name>
<evidence type="ECO:0000313" key="10">
    <source>
        <dbReference type="EMBL" id="ACY24532.1"/>
    </source>
</evidence>
<dbReference type="SMART" id="SM00998">
    <property type="entry name" value="ADSL_C"/>
    <property type="match status" value="1"/>
</dbReference>
<dbReference type="CDD" id="cd01360">
    <property type="entry name" value="Adenylsuccinate_lyase_1"/>
    <property type="match status" value="1"/>
</dbReference>
<comment type="catalytic activity">
    <reaction evidence="7">
        <text>N(6)-(1,2-dicarboxyethyl)-AMP = fumarate + AMP</text>
        <dbReference type="Rhea" id="RHEA:16853"/>
        <dbReference type="ChEBI" id="CHEBI:29806"/>
        <dbReference type="ChEBI" id="CHEBI:57567"/>
        <dbReference type="ChEBI" id="CHEBI:456215"/>
        <dbReference type="EC" id="4.3.2.2"/>
    </reaction>
    <physiologicalReaction direction="left-to-right" evidence="7">
        <dbReference type="Rhea" id="RHEA:16854"/>
    </physiologicalReaction>
</comment>
<dbReference type="InterPro" id="IPR019468">
    <property type="entry name" value="AdenyloSucc_lyase_C"/>
</dbReference>
<gene>
    <name evidence="10" type="ORF">57a5orf39</name>
</gene>
<dbReference type="GO" id="GO:0070626">
    <property type="term" value="F:(S)-2-(5-amino-1-(5-phospho-D-ribosyl)imidazole-4-carboxamido) succinate lyase (fumarate-forming) activity"/>
    <property type="evidence" value="ECO:0007669"/>
    <property type="project" value="TreeGrafter"/>
</dbReference>
<comment type="catalytic activity">
    <reaction evidence="5">
        <text>(2S)-2-[5-amino-1-(5-phospho-beta-D-ribosyl)imidazole-4-carboxamido]succinate = 5-amino-1-(5-phospho-beta-D-ribosyl)imidazole-4-carboxamide + fumarate</text>
        <dbReference type="Rhea" id="RHEA:23920"/>
        <dbReference type="ChEBI" id="CHEBI:29806"/>
        <dbReference type="ChEBI" id="CHEBI:58443"/>
        <dbReference type="ChEBI" id="CHEBI:58475"/>
        <dbReference type="EC" id="4.3.2.2"/>
    </reaction>
    <physiologicalReaction direction="left-to-right" evidence="5">
        <dbReference type="Rhea" id="RHEA:23921"/>
    </physiologicalReaction>
</comment>
<accession>D4N746</accession>
<dbReference type="GO" id="GO:0006189">
    <property type="term" value="P:'de novo' IMP biosynthetic process"/>
    <property type="evidence" value="ECO:0007669"/>
    <property type="project" value="UniProtKB-UniPathway"/>
</dbReference>
<dbReference type="EMBL" id="GU059107">
    <property type="protein sequence ID" value="ACY24532.1"/>
    <property type="molecule type" value="Genomic_DNA"/>
</dbReference>
<evidence type="ECO:0000256" key="5">
    <source>
        <dbReference type="ARBA" id="ARBA00024477"/>
    </source>
</evidence>
<evidence type="ECO:0000256" key="7">
    <source>
        <dbReference type="ARBA" id="ARBA00049115"/>
    </source>
</evidence>
<dbReference type="EC" id="4.3.2.2" evidence="8"/>
<dbReference type="Gene3D" id="1.10.40.30">
    <property type="entry name" value="Fumarase/aspartase (C-terminal domain)"/>
    <property type="match status" value="1"/>
</dbReference>
<evidence type="ECO:0000256" key="1">
    <source>
        <dbReference type="ARBA" id="ARBA00004706"/>
    </source>
</evidence>
<protein>
    <recommendedName>
        <fullName evidence="8">Adenylosuccinate lyase</fullName>
        <ecNumber evidence="8">4.3.2.2</ecNumber>
    </recommendedName>
</protein>
<dbReference type="UniPathway" id="UPA00075">
    <property type="reaction ID" value="UER00336"/>
</dbReference>
<evidence type="ECO:0000256" key="6">
    <source>
        <dbReference type="ARBA" id="ARBA00025012"/>
    </source>
</evidence>
<dbReference type="InterPro" id="IPR022761">
    <property type="entry name" value="Fumarate_lyase_N"/>
</dbReference>
<dbReference type="GO" id="GO:0044208">
    <property type="term" value="P:'de novo' AMP biosynthetic process"/>
    <property type="evidence" value="ECO:0007669"/>
    <property type="project" value="UniProtKB-UniPathway"/>
</dbReference>
<evidence type="ECO:0000256" key="2">
    <source>
        <dbReference type="ARBA" id="ARBA00004734"/>
    </source>
</evidence>
<dbReference type="GO" id="GO:0005829">
    <property type="term" value="C:cytosol"/>
    <property type="evidence" value="ECO:0007669"/>
    <property type="project" value="TreeGrafter"/>
</dbReference>
<dbReference type="AlphaFoldDB" id="D4N746"/>
<evidence type="ECO:0000259" key="9">
    <source>
        <dbReference type="SMART" id="SM00998"/>
    </source>
</evidence>
<dbReference type="SUPFAM" id="SSF48557">
    <property type="entry name" value="L-aspartase-like"/>
    <property type="match status" value="1"/>
</dbReference>
<dbReference type="PANTHER" id="PTHR43172">
    <property type="entry name" value="ADENYLOSUCCINATE LYASE"/>
    <property type="match status" value="1"/>
</dbReference>
<dbReference type="Gene3D" id="1.20.200.10">
    <property type="entry name" value="Fumarase/aspartase (Central domain)"/>
    <property type="match status" value="1"/>
</dbReference>
<organism evidence="10">
    <name type="scientific">uncultured crenarchaeote 57a5</name>
    <dbReference type="NCBI Taxonomy" id="684058"/>
    <lineage>
        <taxon>Archaea</taxon>
        <taxon>Thermoproteota</taxon>
        <taxon>environmental samples</taxon>
    </lineage>
</organism>
<dbReference type="UniPathway" id="UPA00074">
    <property type="reaction ID" value="UER00132"/>
</dbReference>
<dbReference type="GO" id="GO:0004018">
    <property type="term" value="F:N6-(1,2-dicarboxyethyl)AMP AMP-lyase (fumarate-forming) activity"/>
    <property type="evidence" value="ECO:0007669"/>
    <property type="project" value="UniProtKB-UniRule"/>
</dbReference>
<dbReference type="NCBIfam" id="TIGR00928">
    <property type="entry name" value="purB"/>
    <property type="match status" value="1"/>
</dbReference>
<dbReference type="PRINTS" id="PR00149">
    <property type="entry name" value="FUMRATELYASE"/>
</dbReference>
<comment type="pathway">
    <text evidence="1">Purine metabolism; IMP biosynthesis via de novo pathway; 5-amino-1-(5-phospho-D-ribosyl)imidazole-4-carboxamide from 5-amino-1-(5-phospho-D-ribosyl)imidazole-4-carboxylate: step 2/2.</text>
</comment>
<evidence type="ECO:0000256" key="8">
    <source>
        <dbReference type="NCBIfam" id="TIGR00928"/>
    </source>
</evidence>
<dbReference type="InterPro" id="IPR004769">
    <property type="entry name" value="Pur_lyase"/>
</dbReference>
<dbReference type="Pfam" id="PF10397">
    <property type="entry name" value="ADSL_C"/>
    <property type="match status" value="1"/>
</dbReference>